<organism evidence="1 2">
    <name type="scientific">Naganishia adeliensis</name>
    <dbReference type="NCBI Taxonomy" id="92952"/>
    <lineage>
        <taxon>Eukaryota</taxon>
        <taxon>Fungi</taxon>
        <taxon>Dikarya</taxon>
        <taxon>Basidiomycota</taxon>
        <taxon>Agaricomycotina</taxon>
        <taxon>Tremellomycetes</taxon>
        <taxon>Filobasidiales</taxon>
        <taxon>Filobasidiaceae</taxon>
        <taxon>Naganishia</taxon>
    </lineage>
</organism>
<comment type="caution">
    <text evidence="1">The sequence shown here is derived from an EMBL/GenBank/DDBJ whole genome shotgun (WGS) entry which is preliminary data.</text>
</comment>
<proteinExistence type="predicted"/>
<evidence type="ECO:0000313" key="2">
    <source>
        <dbReference type="Proteomes" id="UP001230649"/>
    </source>
</evidence>
<evidence type="ECO:0000313" key="1">
    <source>
        <dbReference type="EMBL" id="KAJ9107252.1"/>
    </source>
</evidence>
<reference evidence="1" key="1">
    <citation type="submission" date="2023-04" db="EMBL/GenBank/DDBJ databases">
        <title>Draft Genome sequencing of Naganishia species isolated from polar environments using Oxford Nanopore Technology.</title>
        <authorList>
            <person name="Leo P."/>
            <person name="Venkateswaran K."/>
        </authorList>
    </citation>
    <scope>NUCLEOTIDE SEQUENCE</scope>
    <source>
        <strain evidence="1">MNA-CCFEE 5262</strain>
    </source>
</reference>
<sequence>MPEAALKDHGLPPTPVPLENHPADGLEKPMLPIVTSSGKEQWKGVRRIVIIGVHGWFPNAHVQKVIGAPRGSSYFASMMGQAVLAQFEADFGVGQEAPEKVTYIPLDGEGTVQVRVEKLFKAYLTRPDWIRDVRRADAIFVAAHSQGTVVATHLLSRLIGQGHIRTAHNVEAVDRCEWAFGSVAQPGSALGGKNHPSYRNRDPRIGLLAMCGVHQGPFYSSTTSTVIQPYLNWFENAAARELFDFQDGHSVVVTEYKKALDTILHHGVKTIFLASLDDQMVPIYSATFAAASHPLILRLLYVDAAIHSSTDFMINLIVFCLMLRNAGLDDQGLIGHLSEATAGAWRGAGHSTPYEDPGAYAFMVKYLLSTDSPVDAPFPELKVEDFAVRDAKNDYELPWILRGVMDDPDVKMLFDAEITELKENILSWNPTTRALRDMKKRLEPMAGRAALRQHQQKERLQRSSSFLSLASSDGQAARRQDELSSSPRSDGIQKKGLNVTVPTGKPARGEGGTVMA</sequence>
<dbReference type="EMBL" id="JASBWS010000037">
    <property type="protein sequence ID" value="KAJ9107252.1"/>
    <property type="molecule type" value="Genomic_DNA"/>
</dbReference>
<name>A0ACC2W9G7_9TREE</name>
<keyword evidence="2" id="KW-1185">Reference proteome</keyword>
<protein>
    <submittedName>
        <fullName evidence="1">Uncharacterized protein</fullName>
    </submittedName>
</protein>
<gene>
    <name evidence="1" type="ORF">QFC20_003789</name>
</gene>
<accession>A0ACC2W9G7</accession>
<dbReference type="Proteomes" id="UP001230649">
    <property type="component" value="Unassembled WGS sequence"/>
</dbReference>